<feature type="transmembrane region" description="Helical" evidence="5">
    <location>
        <begin position="65"/>
        <end position="85"/>
    </location>
</feature>
<dbReference type="InterPro" id="IPR000620">
    <property type="entry name" value="EamA_dom"/>
</dbReference>
<feature type="transmembrane region" description="Helical" evidence="5">
    <location>
        <begin position="205"/>
        <end position="224"/>
    </location>
</feature>
<feature type="transmembrane region" description="Helical" evidence="5">
    <location>
        <begin position="177"/>
        <end position="199"/>
    </location>
</feature>
<dbReference type="PANTHER" id="PTHR22911">
    <property type="entry name" value="ACYL-MALONYL CONDENSING ENZYME-RELATED"/>
    <property type="match status" value="1"/>
</dbReference>
<protein>
    <submittedName>
        <fullName evidence="7">Predicted permeases</fullName>
    </submittedName>
</protein>
<keyword evidence="4 5" id="KW-0472">Membrane</keyword>
<dbReference type="InterPro" id="IPR037185">
    <property type="entry name" value="EmrE-like"/>
</dbReference>
<dbReference type="GO" id="GO:0016020">
    <property type="term" value="C:membrane"/>
    <property type="evidence" value="ECO:0007669"/>
    <property type="project" value="UniProtKB-SubCell"/>
</dbReference>
<evidence type="ECO:0000259" key="6">
    <source>
        <dbReference type="Pfam" id="PF00892"/>
    </source>
</evidence>
<dbReference type="Pfam" id="PF00892">
    <property type="entry name" value="EamA"/>
    <property type="match status" value="2"/>
</dbReference>
<feature type="transmembrane region" description="Helical" evidence="5">
    <location>
        <begin position="37"/>
        <end position="53"/>
    </location>
</feature>
<evidence type="ECO:0000256" key="4">
    <source>
        <dbReference type="ARBA" id="ARBA00023136"/>
    </source>
</evidence>
<reference evidence="7 8" key="1">
    <citation type="submission" date="2018-06" db="EMBL/GenBank/DDBJ databases">
        <authorList>
            <consortium name="Pathogen Informatics"/>
            <person name="Doyle S."/>
        </authorList>
    </citation>
    <scope>NUCLEOTIDE SEQUENCE [LARGE SCALE GENOMIC DNA]</scope>
    <source>
        <strain evidence="7 8">NCTC12112</strain>
    </source>
</reference>
<dbReference type="KEGG" id="ful:C4N20_12710"/>
<dbReference type="RefSeq" id="WP_005976943.1">
    <property type="nucleotide sequence ID" value="NZ_BAABXY010000001.1"/>
</dbReference>
<sequence>MSNKTKAVLSMLISALGFTFMSVTVKYLKDIPLFEKVFFRNLVSLVIAFYLIKKSSAPVFGQRKNQLALLARAGFGLAGVILNFYAISHLTLADSTMLGKLSPIFVTIMACLFLKEKIDKEQIIGIFITFGGALLVIKPEFSLSIIPSIAGLLSAAAAGIAYTLLRYLKDKESPDTIVFYFSIVSVLGTLPFVLNDYIVPDSTQLMLLLATGLFASVGQFGITYAYKYSKATEVSIYNYSAIVFGIILGFIFFHEIPDMLSLLGGAIIIGIAYYTFKHNQKKA</sequence>
<dbReference type="GeneID" id="78455679"/>
<feature type="domain" description="EamA" evidence="6">
    <location>
        <begin position="7"/>
        <end position="137"/>
    </location>
</feature>
<dbReference type="EMBL" id="LS483487">
    <property type="protein sequence ID" value="SQJ01118.1"/>
    <property type="molecule type" value="Genomic_DNA"/>
</dbReference>
<keyword evidence="2 5" id="KW-0812">Transmembrane</keyword>
<evidence type="ECO:0000313" key="7">
    <source>
        <dbReference type="EMBL" id="SQJ01118.1"/>
    </source>
</evidence>
<keyword evidence="3 5" id="KW-1133">Transmembrane helix</keyword>
<feature type="transmembrane region" description="Helical" evidence="5">
    <location>
        <begin position="123"/>
        <end position="139"/>
    </location>
</feature>
<feature type="transmembrane region" description="Helical" evidence="5">
    <location>
        <begin position="145"/>
        <end position="165"/>
    </location>
</feature>
<feature type="domain" description="EamA" evidence="6">
    <location>
        <begin position="149"/>
        <end position="272"/>
    </location>
</feature>
<evidence type="ECO:0000313" key="8">
    <source>
        <dbReference type="Proteomes" id="UP000249008"/>
    </source>
</evidence>
<dbReference type="AlphaFoldDB" id="A0AAX1TNS6"/>
<dbReference type="SUPFAM" id="SSF103481">
    <property type="entry name" value="Multidrug resistance efflux transporter EmrE"/>
    <property type="match status" value="2"/>
</dbReference>
<feature type="transmembrane region" description="Helical" evidence="5">
    <location>
        <begin position="97"/>
        <end position="114"/>
    </location>
</feature>
<organism evidence="7 8">
    <name type="scientific">Fusobacterium ulcerans</name>
    <dbReference type="NCBI Taxonomy" id="861"/>
    <lineage>
        <taxon>Bacteria</taxon>
        <taxon>Fusobacteriati</taxon>
        <taxon>Fusobacteriota</taxon>
        <taxon>Fusobacteriia</taxon>
        <taxon>Fusobacteriales</taxon>
        <taxon>Fusobacteriaceae</taxon>
        <taxon>Fusobacterium</taxon>
    </lineage>
</organism>
<gene>
    <name evidence="7" type="ORF">NCTC12112_01107</name>
</gene>
<feature type="transmembrane region" description="Helical" evidence="5">
    <location>
        <begin position="7"/>
        <end position="25"/>
    </location>
</feature>
<proteinExistence type="predicted"/>
<evidence type="ECO:0000256" key="1">
    <source>
        <dbReference type="ARBA" id="ARBA00004141"/>
    </source>
</evidence>
<comment type="subcellular location">
    <subcellularLocation>
        <location evidence="1">Membrane</location>
        <topology evidence="1">Multi-pass membrane protein</topology>
    </subcellularLocation>
</comment>
<accession>A0AAX1TNS6</accession>
<dbReference type="PANTHER" id="PTHR22911:SF6">
    <property type="entry name" value="SOLUTE CARRIER FAMILY 35 MEMBER G1"/>
    <property type="match status" value="1"/>
</dbReference>
<dbReference type="Gene3D" id="1.10.3730.20">
    <property type="match status" value="1"/>
</dbReference>
<name>A0AAX1TNS6_9FUSO</name>
<evidence type="ECO:0000256" key="3">
    <source>
        <dbReference type="ARBA" id="ARBA00022989"/>
    </source>
</evidence>
<evidence type="ECO:0000256" key="5">
    <source>
        <dbReference type="SAM" id="Phobius"/>
    </source>
</evidence>
<feature type="transmembrane region" description="Helical" evidence="5">
    <location>
        <begin position="236"/>
        <end position="253"/>
    </location>
</feature>
<evidence type="ECO:0000256" key="2">
    <source>
        <dbReference type="ARBA" id="ARBA00022692"/>
    </source>
</evidence>
<dbReference type="Proteomes" id="UP000249008">
    <property type="component" value="Chromosome 1"/>
</dbReference>
<feature type="transmembrane region" description="Helical" evidence="5">
    <location>
        <begin position="259"/>
        <end position="276"/>
    </location>
</feature>